<evidence type="ECO:0000313" key="5">
    <source>
        <dbReference type="Proteomes" id="UP000031433"/>
    </source>
</evidence>
<feature type="transmembrane region" description="Helical" evidence="3">
    <location>
        <begin position="534"/>
        <end position="552"/>
    </location>
</feature>
<feature type="transmembrane region" description="Helical" evidence="3">
    <location>
        <begin position="458"/>
        <end position="480"/>
    </location>
</feature>
<comment type="similarity">
    <text evidence="1">Belongs to the outer membrane factor (OMF) (TC 1.B.17) family.</text>
</comment>
<feature type="transmembrane region" description="Helical" evidence="3">
    <location>
        <begin position="962"/>
        <end position="982"/>
    </location>
</feature>
<evidence type="ECO:0000256" key="2">
    <source>
        <dbReference type="SAM" id="Coils"/>
    </source>
</evidence>
<dbReference type="Gene3D" id="1.20.1600.10">
    <property type="entry name" value="Outer membrane efflux proteins (OEP)"/>
    <property type="match status" value="1"/>
</dbReference>
<dbReference type="Gene3D" id="3.30.70.1430">
    <property type="entry name" value="Multidrug efflux transporter AcrB pore domain"/>
    <property type="match status" value="2"/>
</dbReference>
<dbReference type="PANTHER" id="PTHR32063:SF0">
    <property type="entry name" value="SWARMING MOTILITY PROTEIN SWRC"/>
    <property type="match status" value="1"/>
</dbReference>
<dbReference type="InterPro" id="IPR003423">
    <property type="entry name" value="OMP_efflux"/>
</dbReference>
<feature type="transmembrane region" description="Helical" evidence="3">
    <location>
        <begin position="425"/>
        <end position="446"/>
    </location>
</feature>
<dbReference type="Gene3D" id="3.30.2090.10">
    <property type="entry name" value="Multidrug efflux transporter AcrB TolC docking domain, DN and DC subdomains"/>
    <property type="match status" value="2"/>
</dbReference>
<organism evidence="4 5">
    <name type="scientific">Geobacter soli</name>
    <dbReference type="NCBI Taxonomy" id="1510391"/>
    <lineage>
        <taxon>Bacteria</taxon>
        <taxon>Pseudomonadati</taxon>
        <taxon>Thermodesulfobacteriota</taxon>
        <taxon>Desulfuromonadia</taxon>
        <taxon>Geobacterales</taxon>
        <taxon>Geobacteraceae</taxon>
        <taxon>Geobacter</taxon>
    </lineage>
</organism>
<protein>
    <submittedName>
        <fullName evidence="4">RND transporter</fullName>
    </submittedName>
</protein>
<feature type="transmembrane region" description="Helical" evidence="3">
    <location>
        <begin position="336"/>
        <end position="352"/>
    </location>
</feature>
<dbReference type="Proteomes" id="UP000031433">
    <property type="component" value="Unassembled WGS sequence"/>
</dbReference>
<evidence type="ECO:0000313" key="4">
    <source>
        <dbReference type="EMBL" id="KIE41492.1"/>
    </source>
</evidence>
<dbReference type="Gene3D" id="3.30.70.1440">
    <property type="entry name" value="Multidrug efflux transporter AcrB pore domain"/>
    <property type="match status" value="1"/>
</dbReference>
<accession>A0A0C1QLL9</accession>
<name>A0A0C1QLL9_9BACT</name>
<gene>
    <name evidence="4" type="ORF">SE37_02015</name>
</gene>
<feature type="transmembrane region" description="Helical" evidence="3">
    <location>
        <begin position="994"/>
        <end position="1015"/>
    </location>
</feature>
<feature type="transmembrane region" description="Helical" evidence="3">
    <location>
        <begin position="912"/>
        <end position="933"/>
    </location>
</feature>
<dbReference type="Pfam" id="PF02321">
    <property type="entry name" value="OEP"/>
    <property type="match status" value="2"/>
</dbReference>
<keyword evidence="5" id="KW-1185">Reference proteome</keyword>
<feature type="coiled-coil region" evidence="2">
    <location>
        <begin position="1385"/>
        <end position="1475"/>
    </location>
</feature>
<reference evidence="4 5" key="1">
    <citation type="submission" date="2015-01" db="EMBL/GenBank/DDBJ databases">
        <title>Genome sequence of the anaerobic bacterium Geobacter soli GSS01, a dissimilatory Fe(III) reducer from soil.</title>
        <authorList>
            <person name="Yang G."/>
            <person name="Zhou S."/>
        </authorList>
    </citation>
    <scope>NUCLEOTIDE SEQUENCE [LARGE SCALE GENOMIC DNA]</scope>
    <source>
        <strain evidence="4 5">GSS01</strain>
    </source>
</reference>
<sequence>MILSDLSIKRPVFATVMMLVLVTLGAFSYRLLSVEMYPNVEMPVISIVTKYPGASPETVEREVSKRIEEAVNQIAGVKHVVSTSRESVSTVVVEFRLEERTNEVAQEARAKVNSVRGQLPAGIEDPIIQKLDFNALPVAALAIQSKTLSQRELTTLVDKRIRKRFESVAGVGKVEMVGGAKREVNVQVDPVRLESLGLGANDVVRGLQNENVNTPLGRITREGAEYPLRIDGKPDLVGDYRSMVVAQKGGRPITLGEVAAISDGVEERRTLALVNGVPAIGIDIYKQSGANQVQVVDNVRKVMEKIRKELPPEVSLTLVRDSSIMTRQSLADVEETLIIGGILTVIIVFLFINSWRSTVITGVTLPISVISSFIIMNAMGMTLNVMTLMALSLSIGLLIDDAIVVRENIVRHLEMGKDHMEASRFGTSEIGLAVFATTLSILAVFVPVAFMRGIVGRFFFPFGITVSFAVLVSLFVSFTLDPMLSSRWHDPAVHAHGKRRGLARWLESFNDWFDRAADRYRLAIAWALDHRRTVIATAALTFFLGIAVMGTLESSFMSEEDTSEFQVSFTAAPNASITESEGRLKAMLAAIGDIPEISHTYSTIGAGDGGTVRDGLLYVKLREKKERERGQFEVERVVRQRLQQIAGITFSIEKVGNVGGAAKPLNVNLKGDDIGLLKSYAAQLKEKMYAIPGIVDVSATLEHDTPEYRLRVDREKALSAGVTSNDVVTALSRLVGGEAVTTYEDEDGDAVDVRVRLPEALRQDPAQVRDLKISVPDSAGGTKLIPLASVSTESVAATPSEVNRRDLSRLVTVSANLDGLPIGTAVKKVEEVSKTIAMAPGYSIGFSGEAEDMAESFGYMGESLLLAVVFVFLILAAQFESFFEPLAIMLSLPLSIVGMAGMLKLTGDTINIMSLIGLIMLMGLVTKNAILLVDYAKVLRRRDGLPRREAVIEAGRTRLRPIAMTTLAMIFGMLPLFLGIGAGGEGRAPMARAVVGGLITSSLLTLIVVPVMYTYTDDLAVRLRRWWRGNGEGELATGPAGGPAPGGLVASILKKARGISLKKFFGVFACLITLGTGAFSAEAADIRVLTLDQALAMADERNRDIAKAREFFRQVEGRYVEERSAALPQFTITGSASWLDDRSQKALAGGFIPTRQDVRAAGVELSQALYTWGKVSAAIRAADLGFRTADEQLRAARQDARRDVAVAFYDILLAREQLAISSQNLEQKGRHLDEAQRKYAAGVATDYDVLAAGVSVENARPEVIRAENLTRLATDRLRYFLALDQEIDVEGALSFEPAAVPSHAEALAVARRQRPELEELRRRIDMAGELVAVADAEDKPRLDLKAGYGWRQLEAGDGRGDGAAWNVGLYLSFPVFDGLKARGKVAQAESERRSLRIEEAKLMDSVSLEIRDAVNNVREAREIVSALEGTVAQAERLLAMAEQGFELGVKIRLEVDDAELNLRQARGNLAKARRDYLVARVNLERVMGVLGEEGADRNKM</sequence>
<feature type="transmembrane region" description="Helical" evidence="3">
    <location>
        <begin position="857"/>
        <end position="879"/>
    </location>
</feature>
<keyword evidence="3" id="KW-1133">Transmembrane helix</keyword>
<dbReference type="Pfam" id="PF00873">
    <property type="entry name" value="ACR_tran"/>
    <property type="match status" value="1"/>
</dbReference>
<dbReference type="SUPFAM" id="SSF56954">
    <property type="entry name" value="Outer membrane efflux proteins (OEP)"/>
    <property type="match status" value="1"/>
</dbReference>
<dbReference type="GO" id="GO:0005886">
    <property type="term" value="C:plasma membrane"/>
    <property type="evidence" value="ECO:0007669"/>
    <property type="project" value="TreeGrafter"/>
</dbReference>
<dbReference type="PRINTS" id="PR00702">
    <property type="entry name" value="ACRIFLAVINRP"/>
</dbReference>
<proteinExistence type="inferred from homology"/>
<keyword evidence="3" id="KW-0812">Transmembrane</keyword>
<feature type="transmembrane region" description="Helical" evidence="3">
    <location>
        <begin position="1064"/>
        <end position="1081"/>
    </location>
</feature>
<feature type="transmembrane region" description="Helical" evidence="3">
    <location>
        <begin position="359"/>
        <end position="379"/>
    </location>
</feature>
<feature type="transmembrane region" description="Helical" evidence="3">
    <location>
        <begin position="12"/>
        <end position="32"/>
    </location>
</feature>
<comment type="caution">
    <text evidence="4">The sequence shown here is derived from an EMBL/GenBank/DDBJ whole genome shotgun (WGS) entry which is preliminary data.</text>
</comment>
<dbReference type="SUPFAM" id="SSF82693">
    <property type="entry name" value="Multidrug efflux transporter AcrB pore domain, PN1, PN2, PC1 and PC2 subdomains"/>
    <property type="match status" value="3"/>
</dbReference>
<keyword evidence="2" id="KW-0175">Coiled coil</keyword>
<dbReference type="GO" id="GO:0042910">
    <property type="term" value="F:xenobiotic transmembrane transporter activity"/>
    <property type="evidence" value="ECO:0007669"/>
    <property type="project" value="TreeGrafter"/>
</dbReference>
<dbReference type="GO" id="GO:0015562">
    <property type="term" value="F:efflux transmembrane transporter activity"/>
    <property type="evidence" value="ECO:0007669"/>
    <property type="project" value="InterPro"/>
</dbReference>
<evidence type="ECO:0000256" key="3">
    <source>
        <dbReference type="SAM" id="Phobius"/>
    </source>
</evidence>
<dbReference type="InterPro" id="IPR027463">
    <property type="entry name" value="AcrB_DN_DC_subdom"/>
</dbReference>
<dbReference type="SUPFAM" id="SSF82714">
    <property type="entry name" value="Multidrug efflux transporter AcrB TolC docking domain, DN and DC subdomains"/>
    <property type="match status" value="2"/>
</dbReference>
<dbReference type="Gene3D" id="1.20.1640.10">
    <property type="entry name" value="Multidrug efflux transporter AcrB transmembrane domain"/>
    <property type="match status" value="2"/>
</dbReference>
<dbReference type="InterPro" id="IPR001036">
    <property type="entry name" value="Acrflvin-R"/>
</dbReference>
<dbReference type="RefSeq" id="WP_039643276.1">
    <property type="nucleotide sequence ID" value="NZ_JXBL01000001.1"/>
</dbReference>
<dbReference type="EMBL" id="JXBL01000001">
    <property type="protein sequence ID" value="KIE41492.1"/>
    <property type="molecule type" value="Genomic_DNA"/>
</dbReference>
<evidence type="ECO:0000256" key="1">
    <source>
        <dbReference type="ARBA" id="ARBA00007613"/>
    </source>
</evidence>
<dbReference type="Gene3D" id="3.30.70.1320">
    <property type="entry name" value="Multidrug efflux transporter AcrB pore domain like"/>
    <property type="match status" value="1"/>
</dbReference>
<dbReference type="SUPFAM" id="SSF82866">
    <property type="entry name" value="Multidrug efflux transporter AcrB transmembrane domain"/>
    <property type="match status" value="2"/>
</dbReference>
<keyword evidence="3" id="KW-0472">Membrane</keyword>
<dbReference type="PANTHER" id="PTHR32063">
    <property type="match status" value="1"/>
</dbReference>